<dbReference type="RefSeq" id="WP_042555725.1">
    <property type="nucleotide sequence ID" value="NZ_JXQW01000062.1"/>
</dbReference>
<reference evidence="2 3" key="1">
    <citation type="submission" date="2014-12" db="EMBL/GenBank/DDBJ databases">
        <title>16Stimator: statistical estimation of ribosomal gene copy numbers from draft genome assemblies.</title>
        <authorList>
            <person name="Perisin M.A."/>
            <person name="Vetter M."/>
            <person name="Gilbert J.A."/>
            <person name="Bergelson J."/>
        </authorList>
    </citation>
    <scope>NUCLEOTIDE SEQUENCE [LARGE SCALE GENOMIC DNA]</scope>
    <source>
        <strain evidence="2 3">MEJ086</strain>
    </source>
</reference>
<protein>
    <recommendedName>
        <fullName evidence="4">YqjK-like protein</fullName>
    </recommendedName>
</protein>
<feature type="compositionally biased region" description="Basic and acidic residues" evidence="1">
    <location>
        <begin position="102"/>
        <end position="113"/>
    </location>
</feature>
<evidence type="ECO:0008006" key="4">
    <source>
        <dbReference type="Google" id="ProtNLM"/>
    </source>
</evidence>
<dbReference type="EMBL" id="JXQW01000062">
    <property type="protein sequence ID" value="KIP96672.1"/>
    <property type="molecule type" value="Genomic_DNA"/>
</dbReference>
<feature type="region of interest" description="Disordered" evidence="1">
    <location>
        <begin position="94"/>
        <end position="113"/>
    </location>
</feature>
<name>A0A0D0IU25_9PSED</name>
<evidence type="ECO:0000313" key="2">
    <source>
        <dbReference type="EMBL" id="KIP96672.1"/>
    </source>
</evidence>
<organism evidence="2 3">
    <name type="scientific">Pseudomonas fulva</name>
    <dbReference type="NCBI Taxonomy" id="47880"/>
    <lineage>
        <taxon>Bacteria</taxon>
        <taxon>Pseudomonadati</taxon>
        <taxon>Pseudomonadota</taxon>
        <taxon>Gammaproteobacteria</taxon>
        <taxon>Pseudomonadales</taxon>
        <taxon>Pseudomonadaceae</taxon>
        <taxon>Pseudomonas</taxon>
    </lineage>
</organism>
<accession>A0A0D0IU25</accession>
<evidence type="ECO:0000313" key="3">
    <source>
        <dbReference type="Proteomes" id="UP000032068"/>
    </source>
</evidence>
<dbReference type="OrthoDB" id="7031058at2"/>
<sequence length="113" mass="13167">MTRARDKASTQELRKTMLRLRLEMHRQEIRHETMVILQPLQKAKDFGNHWRQELKGSNAPIWITGGAFALTLLGMRGGQWRRWLRMALEAFPNLRKRPAGPEGKKPAKEPDQV</sequence>
<dbReference type="AlphaFoldDB" id="A0A0D0IU25"/>
<dbReference type="Proteomes" id="UP000032068">
    <property type="component" value="Unassembled WGS sequence"/>
</dbReference>
<proteinExistence type="predicted"/>
<gene>
    <name evidence="2" type="ORF">RU08_20690</name>
</gene>
<comment type="caution">
    <text evidence="2">The sequence shown here is derived from an EMBL/GenBank/DDBJ whole genome shotgun (WGS) entry which is preliminary data.</text>
</comment>
<evidence type="ECO:0000256" key="1">
    <source>
        <dbReference type="SAM" id="MobiDB-lite"/>
    </source>
</evidence>